<gene>
    <name evidence="1" type="ORF">CFN58_02035</name>
</gene>
<accession>A0A261WP99</accession>
<comment type="caution">
    <text evidence="1">The sequence shown here is derived from an EMBL/GenBank/DDBJ whole genome shotgun (WGS) entry which is preliminary data.</text>
</comment>
<dbReference type="Proteomes" id="UP000217163">
    <property type="component" value="Unassembled WGS sequence"/>
</dbReference>
<name>A0A261WP99_9PSED</name>
<organism evidence="1 2">
    <name type="scientific">Pseudomonas avellanae</name>
    <dbReference type="NCBI Taxonomy" id="46257"/>
    <lineage>
        <taxon>Bacteria</taxon>
        <taxon>Pseudomonadati</taxon>
        <taxon>Pseudomonadota</taxon>
        <taxon>Gammaproteobacteria</taxon>
        <taxon>Pseudomonadales</taxon>
        <taxon>Pseudomonadaceae</taxon>
        <taxon>Pseudomonas</taxon>
    </lineage>
</organism>
<evidence type="ECO:0000313" key="2">
    <source>
        <dbReference type="Proteomes" id="UP000217163"/>
    </source>
</evidence>
<dbReference type="AlphaFoldDB" id="A0A261WP99"/>
<proteinExistence type="predicted"/>
<sequence length="79" mass="8940">MAIISTKATDAQRVWLKQYEDQTCFEPLHQEEFDSGEMNFAAVARANIDWFEAWSTDAHLAIQRNNPADPDEDDSHAAG</sequence>
<protein>
    <submittedName>
        <fullName evidence="1">Uncharacterized protein</fullName>
    </submittedName>
</protein>
<evidence type="ECO:0000313" key="1">
    <source>
        <dbReference type="EMBL" id="OZI87723.1"/>
    </source>
</evidence>
<reference evidence="2" key="1">
    <citation type="journal article" date="2016" name="Sci. Rep.">
        <title>Genome analysis of the kiwifruit canker pathogen Pseudomonas syringae pv. actinidiae biovar 5.</title>
        <authorList>
            <person name="Fujikawa T."/>
            <person name="Sawada H."/>
        </authorList>
    </citation>
    <scope>NUCLEOTIDE SEQUENCE [LARGE SCALE GENOMIC DNA]</scope>
    <source>
        <strain evidence="2">MAFF 212061</strain>
    </source>
</reference>
<dbReference type="EMBL" id="NKQU01000026">
    <property type="protein sequence ID" value="OZI87723.1"/>
    <property type="molecule type" value="Genomic_DNA"/>
</dbReference>